<comment type="caution">
    <text evidence="1">The sequence shown here is derived from an EMBL/GenBank/DDBJ whole genome shotgun (WGS) entry which is preliminary data.</text>
</comment>
<evidence type="ECO:0000313" key="1">
    <source>
        <dbReference type="EMBL" id="KKN29312.1"/>
    </source>
</evidence>
<sequence>MALQDDLYSVATFKKKKTDPLELAYLFIKELPEFENAIDV</sequence>
<dbReference type="AlphaFoldDB" id="A0A0F9PX56"/>
<proteinExistence type="predicted"/>
<name>A0A0F9PX56_9ZZZZ</name>
<organism evidence="1">
    <name type="scientific">marine sediment metagenome</name>
    <dbReference type="NCBI Taxonomy" id="412755"/>
    <lineage>
        <taxon>unclassified sequences</taxon>
        <taxon>metagenomes</taxon>
        <taxon>ecological metagenomes</taxon>
    </lineage>
</organism>
<reference evidence="1" key="1">
    <citation type="journal article" date="2015" name="Nature">
        <title>Complex archaea that bridge the gap between prokaryotes and eukaryotes.</title>
        <authorList>
            <person name="Spang A."/>
            <person name="Saw J.H."/>
            <person name="Jorgensen S.L."/>
            <person name="Zaremba-Niedzwiedzka K."/>
            <person name="Martijn J."/>
            <person name="Lind A.E."/>
            <person name="van Eijk R."/>
            <person name="Schleper C."/>
            <person name="Guy L."/>
            <person name="Ettema T.J."/>
        </authorList>
    </citation>
    <scope>NUCLEOTIDE SEQUENCE</scope>
</reference>
<gene>
    <name evidence="1" type="ORF">LCGC14_0845220</name>
</gene>
<accession>A0A0F9PX56</accession>
<dbReference type="EMBL" id="LAZR01002496">
    <property type="protein sequence ID" value="KKN29312.1"/>
    <property type="molecule type" value="Genomic_DNA"/>
</dbReference>
<protein>
    <submittedName>
        <fullName evidence="1">Uncharacterized protein</fullName>
    </submittedName>
</protein>